<reference evidence="1" key="1">
    <citation type="submission" date="2022-04" db="EMBL/GenBank/DDBJ databases">
        <title>Chromosome-scale genome assembly of Holotrichia oblita Faldermann.</title>
        <authorList>
            <person name="Rongchong L."/>
        </authorList>
    </citation>
    <scope>NUCLEOTIDE SEQUENCE</scope>
    <source>
        <strain evidence="1">81SQS9</strain>
    </source>
</reference>
<keyword evidence="2" id="KW-1185">Reference proteome</keyword>
<evidence type="ECO:0000313" key="2">
    <source>
        <dbReference type="Proteomes" id="UP001056778"/>
    </source>
</evidence>
<dbReference type="Proteomes" id="UP001056778">
    <property type="component" value="Chromosome 8"/>
</dbReference>
<sequence length="342" mass="40460">MPLTNNEAVDMIAIYFECFQNAAIAARQYATRYPDRRHYGRRMFPRLVQRLRDTESFRRPKRRRRRNGRTEENITNVLAYIEFDKHVGARTLSLDLGIARTTVRNILKDYRSEPCLWQVISSEYHDRAKKDAAYKLAKKLHELEPGATNKSVVTKINSLRSAFRKEQKKADTSKKSGASADSIYKPLLWYYDLFDFLHDQHTPRASTKDFIYSIQELEVLGQDELYTLVEDIPSGDESDINDESEKEDEGVVDQPFDINAMDMIIAGENYRFAEDNDWDSEDEIPLINIQADLIRDQRKNTIWTHDLHHTQNIHRRTFTSDRRRLKKWKHQQIFVYIYFQTL</sequence>
<name>A0ACB9SP80_HOLOL</name>
<organism evidence="1 2">
    <name type="scientific">Holotrichia oblita</name>
    <name type="common">Chafer beetle</name>
    <dbReference type="NCBI Taxonomy" id="644536"/>
    <lineage>
        <taxon>Eukaryota</taxon>
        <taxon>Metazoa</taxon>
        <taxon>Ecdysozoa</taxon>
        <taxon>Arthropoda</taxon>
        <taxon>Hexapoda</taxon>
        <taxon>Insecta</taxon>
        <taxon>Pterygota</taxon>
        <taxon>Neoptera</taxon>
        <taxon>Endopterygota</taxon>
        <taxon>Coleoptera</taxon>
        <taxon>Polyphaga</taxon>
        <taxon>Scarabaeiformia</taxon>
        <taxon>Scarabaeidae</taxon>
        <taxon>Melolonthinae</taxon>
        <taxon>Holotrichia</taxon>
    </lineage>
</organism>
<gene>
    <name evidence="1" type="ORF">MML48_8g00016446</name>
</gene>
<dbReference type="EMBL" id="CM043022">
    <property type="protein sequence ID" value="KAI4456942.1"/>
    <property type="molecule type" value="Genomic_DNA"/>
</dbReference>
<accession>A0ACB9SP80</accession>
<evidence type="ECO:0000313" key="1">
    <source>
        <dbReference type="EMBL" id="KAI4456942.1"/>
    </source>
</evidence>
<comment type="caution">
    <text evidence="1">The sequence shown here is derived from an EMBL/GenBank/DDBJ whole genome shotgun (WGS) entry which is preliminary data.</text>
</comment>
<proteinExistence type="predicted"/>
<protein>
    <submittedName>
        <fullName evidence="1">Uncharacterized protein</fullName>
    </submittedName>
</protein>